<dbReference type="Pfam" id="PF14559">
    <property type="entry name" value="TPR_19"/>
    <property type="match status" value="1"/>
</dbReference>
<dbReference type="EMBL" id="LDOV01000004">
    <property type="protein sequence ID" value="KLV02728.1"/>
    <property type="molecule type" value="Genomic_DNA"/>
</dbReference>
<reference evidence="3 4" key="1">
    <citation type="submission" date="2015-05" db="EMBL/GenBank/DDBJ databases">
        <title>Photobacterium galathea sp. nov.</title>
        <authorList>
            <person name="Machado H."/>
            <person name="Gram L."/>
        </authorList>
    </citation>
    <scope>NUCLEOTIDE SEQUENCE [LARGE SCALE GENOMIC DNA]</scope>
    <source>
        <strain evidence="3 4">DSM 25995</strain>
    </source>
</reference>
<feature type="region of interest" description="Disordered" evidence="1">
    <location>
        <begin position="114"/>
        <end position="136"/>
    </location>
</feature>
<dbReference type="Proteomes" id="UP000036426">
    <property type="component" value="Unassembled WGS sequence"/>
</dbReference>
<accession>A0A0J1GSN1</accession>
<evidence type="ECO:0000313" key="3">
    <source>
        <dbReference type="EMBL" id="KLV02728.1"/>
    </source>
</evidence>
<feature type="transmembrane region" description="Helical" evidence="2">
    <location>
        <begin position="38"/>
        <end position="57"/>
    </location>
</feature>
<feature type="region of interest" description="Disordered" evidence="1">
    <location>
        <begin position="190"/>
        <end position="221"/>
    </location>
</feature>
<evidence type="ECO:0000256" key="2">
    <source>
        <dbReference type="SAM" id="Phobius"/>
    </source>
</evidence>
<proteinExistence type="predicted"/>
<keyword evidence="4" id="KW-1185">Reference proteome</keyword>
<feature type="compositionally biased region" description="Low complexity" evidence="1">
    <location>
        <begin position="125"/>
        <end position="136"/>
    </location>
</feature>
<comment type="caution">
    <text evidence="3">The sequence shown here is derived from an EMBL/GenBank/DDBJ whole genome shotgun (WGS) entry which is preliminary data.</text>
</comment>
<evidence type="ECO:0000313" key="4">
    <source>
        <dbReference type="Proteomes" id="UP000036426"/>
    </source>
</evidence>
<dbReference type="SUPFAM" id="SSF48452">
    <property type="entry name" value="TPR-like"/>
    <property type="match status" value="1"/>
</dbReference>
<dbReference type="RefSeq" id="WP_047872766.1">
    <property type="nucleotide sequence ID" value="NZ_BMYC01000013.1"/>
</dbReference>
<keyword evidence="2" id="KW-0472">Membrane</keyword>
<organism evidence="3 4">
    <name type="scientific">Photobacterium aphoticum</name>
    <dbReference type="NCBI Taxonomy" id="754436"/>
    <lineage>
        <taxon>Bacteria</taxon>
        <taxon>Pseudomonadati</taxon>
        <taxon>Pseudomonadota</taxon>
        <taxon>Gammaproteobacteria</taxon>
        <taxon>Vibrionales</taxon>
        <taxon>Vibrionaceae</taxon>
        <taxon>Photobacterium</taxon>
    </lineage>
</organism>
<protein>
    <submittedName>
        <fullName evidence="3">Uncharacterized protein</fullName>
    </submittedName>
</protein>
<dbReference type="InterPro" id="IPR019734">
    <property type="entry name" value="TPR_rpt"/>
</dbReference>
<dbReference type="OrthoDB" id="5406098at2"/>
<dbReference type="InterPro" id="IPR011990">
    <property type="entry name" value="TPR-like_helical_dom_sf"/>
</dbReference>
<dbReference type="Gene3D" id="1.25.40.10">
    <property type="entry name" value="Tetratricopeptide repeat domain"/>
    <property type="match status" value="1"/>
</dbReference>
<dbReference type="AlphaFoldDB" id="A0A0J1GSN1"/>
<keyword evidence="2" id="KW-1133">Transmembrane helix</keyword>
<gene>
    <name evidence="3" type="ORF">ABT58_02380</name>
</gene>
<evidence type="ECO:0000256" key="1">
    <source>
        <dbReference type="SAM" id="MobiDB-lite"/>
    </source>
</evidence>
<sequence>MSELNRKLQALSQQQGVKPADLQPAIVKPLPRRFAWHWLGLGVVAMSLTGAAGWWLGTTSSATTPTIVATPTLTEIPTSTTSTPSSAQAVLPVLVSDAPDVEAIPVVEAMPASAPETVSGTVPGTVSAPASEPASEPATAPVVNAVADVRVAVPKVEPVKPVTSALVTHAQPIAAEPQHRDVAEVSEAKRTPPVMAAPPANAEVKQAALPKSEQEMRAQDPASGLHIETVELDADALAQVEYNKAEKALKQGDSRRAMQALEAALEYQPDWVLARQKLAALYYGRKDNRRAMAILQQGLQRDSGQSELRVTMAKLLVNESQEQAALSVLQAMPDDGNSRYLAMRGALAQQLHQPALALSSYQRLVHDQPYDGRWWMGLGIALERTQALATGSEAKVSADSIRHAYQQALLMGQISNQSQQFIQQRLAVLASQKG</sequence>
<dbReference type="PATRIC" id="fig|754436.4.peg.504"/>
<dbReference type="SMART" id="SM00028">
    <property type="entry name" value="TPR"/>
    <property type="match status" value="3"/>
</dbReference>
<name>A0A0J1GSN1_9GAMM</name>
<keyword evidence="2" id="KW-0812">Transmembrane</keyword>